<protein>
    <recommendedName>
        <fullName evidence="5">J domain-containing protein</fullName>
    </recommendedName>
</protein>
<feature type="region of interest" description="Disordered" evidence="1">
    <location>
        <begin position="125"/>
        <end position="146"/>
    </location>
</feature>
<feature type="transmembrane region" description="Helical" evidence="2">
    <location>
        <begin position="367"/>
        <end position="385"/>
    </location>
</feature>
<sequence length="388" mass="43699">MSAEWPWSELDLDGRTDVRSVKRAYAQKLKTIDRNDANVFQSLRTAFDEAKFLASATPSPKKPSMRQAANGVENVPGVVSYTFDFDDLPAASQPEPDPNPQSEVPDLSDAPLDLDAEDTIAPLQTAMSTTSNPWFKPEAEPQSDADKEADFFRDLAATYDTGVWKLAPLQNILERDIAMDRGVRDHAEYLLFERLREAVVEEERSISQGVAKLMEQNFGWASDGVRFNKKFGWHEGSELVAYDVARAVQTQNVKAPPRPQKTPLHAKRARIFMCLIMYMGGVFVLYPDGLTAEIFLFGTFVAAISFAIVWCFVLFLYYWSNALIGVLRRIGMIDRYITRVWQASVERAAWFDRIDTVLHLPGPRSTLLFSVSCAITLLVLISWGLSRI</sequence>
<feature type="transmembrane region" description="Helical" evidence="2">
    <location>
        <begin position="294"/>
        <end position="319"/>
    </location>
</feature>
<name>A0A2R8B9M3_9RHOB</name>
<feature type="region of interest" description="Disordered" evidence="1">
    <location>
        <begin position="87"/>
        <end position="110"/>
    </location>
</feature>
<evidence type="ECO:0000313" key="3">
    <source>
        <dbReference type="EMBL" id="SPH19723.1"/>
    </source>
</evidence>
<evidence type="ECO:0000313" key="4">
    <source>
        <dbReference type="Proteomes" id="UP000244880"/>
    </source>
</evidence>
<keyword evidence="4" id="KW-1185">Reference proteome</keyword>
<dbReference type="EMBL" id="OMOR01000001">
    <property type="protein sequence ID" value="SPH19723.1"/>
    <property type="molecule type" value="Genomic_DNA"/>
</dbReference>
<evidence type="ECO:0008006" key="5">
    <source>
        <dbReference type="Google" id="ProtNLM"/>
    </source>
</evidence>
<dbReference type="AlphaFoldDB" id="A0A2R8B9M3"/>
<keyword evidence="2" id="KW-1133">Transmembrane helix</keyword>
<keyword evidence="2" id="KW-0472">Membrane</keyword>
<dbReference type="Proteomes" id="UP000244880">
    <property type="component" value="Unassembled WGS sequence"/>
</dbReference>
<proteinExistence type="predicted"/>
<keyword evidence="2" id="KW-0812">Transmembrane</keyword>
<feature type="transmembrane region" description="Helical" evidence="2">
    <location>
        <begin position="269"/>
        <end position="287"/>
    </location>
</feature>
<dbReference type="OrthoDB" id="7718572at2"/>
<organism evidence="3 4">
    <name type="scientific">Ascidiaceihabitans donghaensis</name>
    <dbReference type="NCBI Taxonomy" id="1510460"/>
    <lineage>
        <taxon>Bacteria</taxon>
        <taxon>Pseudomonadati</taxon>
        <taxon>Pseudomonadota</taxon>
        <taxon>Alphaproteobacteria</taxon>
        <taxon>Rhodobacterales</taxon>
        <taxon>Paracoccaceae</taxon>
        <taxon>Ascidiaceihabitans</taxon>
    </lineage>
</organism>
<evidence type="ECO:0000256" key="2">
    <source>
        <dbReference type="SAM" id="Phobius"/>
    </source>
</evidence>
<evidence type="ECO:0000256" key="1">
    <source>
        <dbReference type="SAM" id="MobiDB-lite"/>
    </source>
</evidence>
<gene>
    <name evidence="3" type="ORF">ASD8599_00458</name>
</gene>
<dbReference type="RefSeq" id="WP_108827031.1">
    <property type="nucleotide sequence ID" value="NZ_OMOR01000001.1"/>
</dbReference>
<accession>A0A2R8B9M3</accession>
<reference evidence="3 4" key="1">
    <citation type="submission" date="2018-03" db="EMBL/GenBank/DDBJ databases">
        <authorList>
            <person name="Keele B.F."/>
        </authorList>
    </citation>
    <scope>NUCLEOTIDE SEQUENCE [LARGE SCALE GENOMIC DNA]</scope>
    <source>
        <strain evidence="3 4">CECT 8599</strain>
    </source>
</reference>